<keyword evidence="2" id="KW-1185">Reference proteome</keyword>
<reference evidence="1 2" key="1">
    <citation type="submission" date="2021-04" db="EMBL/GenBank/DDBJ databases">
        <title>Description of novel Flavobacterium sp. F-328.</title>
        <authorList>
            <person name="Saticioglu I.B."/>
        </authorList>
    </citation>
    <scope>NUCLEOTIDE SEQUENCE [LARGE SCALE GENOMIC DNA]</scope>
    <source>
        <strain evidence="1 2">F-328</strain>
    </source>
</reference>
<accession>A0ABS5D7R2</accession>
<evidence type="ECO:0000313" key="2">
    <source>
        <dbReference type="Proteomes" id="UP000679008"/>
    </source>
</evidence>
<proteinExistence type="predicted"/>
<dbReference type="RefSeq" id="WP_210791910.1">
    <property type="nucleotide sequence ID" value="NZ_JAGPXB010000027.1"/>
</dbReference>
<name>A0ABS5D7R2_9FLAO</name>
<gene>
    <name evidence="1" type="ORF">KBJ98_15090</name>
</gene>
<comment type="caution">
    <text evidence="1">The sequence shown here is derived from an EMBL/GenBank/DDBJ whole genome shotgun (WGS) entry which is preliminary data.</text>
</comment>
<evidence type="ECO:0000313" key="1">
    <source>
        <dbReference type="EMBL" id="MBQ0910036.1"/>
    </source>
</evidence>
<dbReference type="Proteomes" id="UP000679008">
    <property type="component" value="Unassembled WGS sequence"/>
</dbReference>
<protein>
    <submittedName>
        <fullName evidence="1">Uncharacterized protein</fullName>
    </submittedName>
</protein>
<dbReference type="EMBL" id="JAGPXB010000027">
    <property type="protein sequence ID" value="MBQ0910036.1"/>
    <property type="molecule type" value="Genomic_DNA"/>
</dbReference>
<organism evidence="1 2">
    <name type="scientific">Flavobacterium erciyesense</name>
    <dbReference type="NCBI Taxonomy" id="2825842"/>
    <lineage>
        <taxon>Bacteria</taxon>
        <taxon>Pseudomonadati</taxon>
        <taxon>Bacteroidota</taxon>
        <taxon>Flavobacteriia</taxon>
        <taxon>Flavobacteriales</taxon>
        <taxon>Flavobacteriaceae</taxon>
        <taxon>Flavobacterium</taxon>
    </lineage>
</organism>
<sequence length="151" mass="18209">MKNIDKKKLQDRFNANLITLFNPLINNYIKYYDNPVHFYFLDQETYQFFDQFFEAVDSMSWESLESLKDDLGQYVYVSYYGDALNKEELIQLRDNKSFDDKAFSFHHSEGLKDLLTWRSEDIERSEPIRHDDLHELVIIKSLLDVYNDIKK</sequence>